<protein>
    <submittedName>
        <fullName evidence="2">Uncharacterized protein</fullName>
    </submittedName>
</protein>
<dbReference type="Proteomes" id="UP000813385">
    <property type="component" value="Unassembled WGS sequence"/>
</dbReference>
<feature type="region of interest" description="Disordered" evidence="1">
    <location>
        <begin position="699"/>
        <end position="758"/>
    </location>
</feature>
<feature type="compositionally biased region" description="Low complexity" evidence="1">
    <location>
        <begin position="700"/>
        <end position="709"/>
    </location>
</feature>
<feature type="region of interest" description="Disordered" evidence="1">
    <location>
        <begin position="128"/>
        <end position="158"/>
    </location>
</feature>
<evidence type="ECO:0000256" key="1">
    <source>
        <dbReference type="SAM" id="MobiDB-lite"/>
    </source>
</evidence>
<comment type="caution">
    <text evidence="2">The sequence shown here is derived from an EMBL/GenBank/DDBJ whole genome shotgun (WGS) entry which is preliminary data.</text>
</comment>
<feature type="region of interest" description="Disordered" evidence="1">
    <location>
        <begin position="1"/>
        <end position="37"/>
    </location>
</feature>
<evidence type="ECO:0000313" key="3">
    <source>
        <dbReference type="Proteomes" id="UP000813385"/>
    </source>
</evidence>
<feature type="compositionally biased region" description="Polar residues" evidence="1">
    <location>
        <begin position="94"/>
        <end position="104"/>
    </location>
</feature>
<dbReference type="OrthoDB" id="4395072at2759"/>
<reference evidence="2" key="1">
    <citation type="journal article" date="2021" name="Nat. Commun.">
        <title>Genetic determinants of endophytism in the Arabidopsis root mycobiome.</title>
        <authorList>
            <person name="Mesny F."/>
            <person name="Miyauchi S."/>
            <person name="Thiergart T."/>
            <person name="Pickel B."/>
            <person name="Atanasova L."/>
            <person name="Karlsson M."/>
            <person name="Huettel B."/>
            <person name="Barry K.W."/>
            <person name="Haridas S."/>
            <person name="Chen C."/>
            <person name="Bauer D."/>
            <person name="Andreopoulos W."/>
            <person name="Pangilinan J."/>
            <person name="LaButti K."/>
            <person name="Riley R."/>
            <person name="Lipzen A."/>
            <person name="Clum A."/>
            <person name="Drula E."/>
            <person name="Henrissat B."/>
            <person name="Kohler A."/>
            <person name="Grigoriev I.V."/>
            <person name="Martin F.M."/>
            <person name="Hacquard S."/>
        </authorList>
    </citation>
    <scope>NUCLEOTIDE SEQUENCE</scope>
    <source>
        <strain evidence="2">MPI-CAGE-AT-0016</strain>
    </source>
</reference>
<accession>A0A8K0T9R4</accession>
<evidence type="ECO:0000313" key="2">
    <source>
        <dbReference type="EMBL" id="KAH7350040.1"/>
    </source>
</evidence>
<proteinExistence type="predicted"/>
<dbReference type="EMBL" id="JAGPXD010000006">
    <property type="protein sequence ID" value="KAH7350040.1"/>
    <property type="molecule type" value="Genomic_DNA"/>
</dbReference>
<feature type="compositionally biased region" description="Polar residues" evidence="1">
    <location>
        <begin position="138"/>
        <end position="157"/>
    </location>
</feature>
<feature type="compositionally biased region" description="Polar residues" evidence="1">
    <location>
        <begin position="726"/>
        <end position="740"/>
    </location>
</feature>
<name>A0A8K0T9R4_9PEZI</name>
<gene>
    <name evidence="2" type="ORF">B0T11DRAFT_302195</name>
</gene>
<organism evidence="2 3">
    <name type="scientific">Plectosphaerella cucumerina</name>
    <dbReference type="NCBI Taxonomy" id="40658"/>
    <lineage>
        <taxon>Eukaryota</taxon>
        <taxon>Fungi</taxon>
        <taxon>Dikarya</taxon>
        <taxon>Ascomycota</taxon>
        <taxon>Pezizomycotina</taxon>
        <taxon>Sordariomycetes</taxon>
        <taxon>Hypocreomycetidae</taxon>
        <taxon>Glomerellales</taxon>
        <taxon>Plectosphaerellaceae</taxon>
        <taxon>Plectosphaerella</taxon>
    </lineage>
</organism>
<feature type="region of interest" description="Disordered" evidence="1">
    <location>
        <begin position="409"/>
        <end position="440"/>
    </location>
</feature>
<dbReference type="AlphaFoldDB" id="A0A8K0T9R4"/>
<sequence length="828" mass="90035">MAAITMNAPSFEAPTNLRVSSPDRTKQSSSQPATGEARYGRVAVWFARLACRLPIAGHRDVATSASTDTTDHTRPDTAVASGATLQEPIPLASQPRTTTNSSDVDPNHLSVFHGTRLNPLSIAGGAANRARRGSVGGQTISSISTGKRPRTATTSSGPLHWSIRLDAPAKTDIYRVRSDGEHRWIGRPHLFPVPEEAVTVLTQKKLDHRILVDLMDFDRTSKKRGSNARGPAIYSFDDPPKVLLEMSGVLDKKDGSITLYPSIRIECADRKRRVMIQAVKKAVPWLARDTDFKYIRVANKQSTGAKEAAAEPAMALVNRDAARLLGNLEAEFHVSYLNTTPSSDPSNSWTRWYSPRVCRTTLYRNGVKIAARYSRIGGPLAIGKSQVYITTAHQIFDMILSEEYAPPERSYSQRIGGDETDTQIGSDSPSLDSPAPSEDEFQCSTLPAVDFSLIKDWKPVTLPFGARYGPLQALPAENGLSRLVRVKDCSAVPDCAILHVERQMQPAPVASIPSALELDAAKQKVKILLGGPNGEEVVTGYTCAQASRLACHKNETPTVLLSLLVALPPGSSGAWVKGEDGRFCGMIVASYQDEPMAHMIESKRLVDYVRGALPDLRDSANYQSSDIDPGRKLKLFARGFMGLTRRGSAAQAEEPKVALANDSTVELSQTQMRAWTEGVSNNNEGDVRAALQSREIIDLSDMSSRSPSSHWRQRLRPASLARKGSAGQSSVATVDSSTNVRPPIRGPSQSEASADETAVSYAGAHLPVPDDAGEIDGIVLDDSISLRSVTPGQQDEGVVPDSQSRILIRLMVFLWLRRRSRGRERRHG</sequence>
<feature type="region of interest" description="Disordered" evidence="1">
    <location>
        <begin position="63"/>
        <end position="111"/>
    </location>
</feature>
<keyword evidence="3" id="KW-1185">Reference proteome</keyword>
<feature type="compositionally biased region" description="Low complexity" evidence="1">
    <location>
        <begin position="426"/>
        <end position="436"/>
    </location>
</feature>